<proteinExistence type="predicted"/>
<name>A0AAN7XW09_ELEMC</name>
<dbReference type="Proteomes" id="UP001346869">
    <property type="component" value="Unassembled WGS sequence"/>
</dbReference>
<protein>
    <submittedName>
        <fullName evidence="1">Uncharacterized protein</fullName>
    </submittedName>
</protein>
<accession>A0AAN7XW09</accession>
<dbReference type="EMBL" id="JAUZQC010000005">
    <property type="protein sequence ID" value="KAK5871111.1"/>
    <property type="molecule type" value="Genomic_DNA"/>
</dbReference>
<evidence type="ECO:0000313" key="2">
    <source>
        <dbReference type="Proteomes" id="UP001346869"/>
    </source>
</evidence>
<keyword evidence="2" id="KW-1185">Reference proteome</keyword>
<reference evidence="1 2" key="1">
    <citation type="journal article" date="2023" name="Genes (Basel)">
        <title>Chromosome-Level Genome Assembly and Circadian Gene Repertoire of the Patagonia Blennie Eleginops maclovinus-The Closest Ancestral Proxy of Antarctic Cryonotothenioids.</title>
        <authorList>
            <person name="Cheng C.C."/>
            <person name="Rivera-Colon A.G."/>
            <person name="Minhas B.F."/>
            <person name="Wilson L."/>
            <person name="Rayamajhi N."/>
            <person name="Vargas-Chacoff L."/>
            <person name="Catchen J.M."/>
        </authorList>
    </citation>
    <scope>NUCLEOTIDE SEQUENCE [LARGE SCALE GENOMIC DNA]</scope>
    <source>
        <strain evidence="1">JMC-PN-2008</strain>
    </source>
</reference>
<comment type="caution">
    <text evidence="1">The sequence shown here is derived from an EMBL/GenBank/DDBJ whole genome shotgun (WGS) entry which is preliminary data.</text>
</comment>
<gene>
    <name evidence="1" type="ORF">PBY51_004010</name>
</gene>
<reference evidence="1 2" key="2">
    <citation type="journal article" date="2023" name="Mol. Biol. Evol.">
        <title>Genomics of Secondarily Temperate Adaptation in the Only Non-Antarctic Icefish.</title>
        <authorList>
            <person name="Rivera-Colon A.G."/>
            <person name="Rayamajhi N."/>
            <person name="Minhas B.F."/>
            <person name="Madrigal G."/>
            <person name="Bilyk K.T."/>
            <person name="Yoon V."/>
            <person name="Hune M."/>
            <person name="Gregory S."/>
            <person name="Cheng C.H.C."/>
            <person name="Catchen J.M."/>
        </authorList>
    </citation>
    <scope>NUCLEOTIDE SEQUENCE [LARGE SCALE GENOMIC DNA]</scope>
    <source>
        <strain evidence="1">JMC-PN-2008</strain>
    </source>
</reference>
<organism evidence="1 2">
    <name type="scientific">Eleginops maclovinus</name>
    <name type="common">Patagonian blennie</name>
    <name type="synonym">Eleginus maclovinus</name>
    <dbReference type="NCBI Taxonomy" id="56733"/>
    <lineage>
        <taxon>Eukaryota</taxon>
        <taxon>Metazoa</taxon>
        <taxon>Chordata</taxon>
        <taxon>Craniata</taxon>
        <taxon>Vertebrata</taxon>
        <taxon>Euteleostomi</taxon>
        <taxon>Actinopterygii</taxon>
        <taxon>Neopterygii</taxon>
        <taxon>Teleostei</taxon>
        <taxon>Neoteleostei</taxon>
        <taxon>Acanthomorphata</taxon>
        <taxon>Eupercaria</taxon>
        <taxon>Perciformes</taxon>
        <taxon>Notothenioidei</taxon>
        <taxon>Eleginopidae</taxon>
        <taxon>Eleginops</taxon>
    </lineage>
</organism>
<evidence type="ECO:0000313" key="1">
    <source>
        <dbReference type="EMBL" id="KAK5871111.1"/>
    </source>
</evidence>
<sequence length="83" mass="9415">MELLDNLLDDLPESTNIFGSVWMDALGVSRAVGSWSVCLNIIEHLCLDLMSQMDILLEHRAVCFNVLGPLYADDPYVWMFSHN</sequence>
<dbReference type="AlphaFoldDB" id="A0AAN7XW09"/>